<dbReference type="STRING" id="1157490.EL26_20695"/>
<organism evidence="1 2">
    <name type="scientific">Tumebacillus flagellatus</name>
    <dbReference type="NCBI Taxonomy" id="1157490"/>
    <lineage>
        <taxon>Bacteria</taxon>
        <taxon>Bacillati</taxon>
        <taxon>Bacillota</taxon>
        <taxon>Bacilli</taxon>
        <taxon>Bacillales</taxon>
        <taxon>Alicyclobacillaceae</taxon>
        <taxon>Tumebacillus</taxon>
    </lineage>
</organism>
<sequence length="119" mass="13185">MKFEFEWNGDQLAEAVKQAANEAVQEGAKIVLNDCKPPKKTGRLAESGHIEPWKVQSHGTVGASVVYDAPHAHLVHELPAGKHLHNGEEKWLERASERQREAVLEVYESKVGGVLNANR</sequence>
<dbReference type="AlphaFoldDB" id="A0A074LK66"/>
<dbReference type="Pfam" id="PF04883">
    <property type="entry name" value="HK97-gp10_like"/>
    <property type="match status" value="1"/>
</dbReference>
<evidence type="ECO:0000313" key="2">
    <source>
        <dbReference type="Proteomes" id="UP000027931"/>
    </source>
</evidence>
<dbReference type="Proteomes" id="UP000027931">
    <property type="component" value="Unassembled WGS sequence"/>
</dbReference>
<dbReference type="OrthoDB" id="1954318at2"/>
<keyword evidence="2" id="KW-1185">Reference proteome</keyword>
<proteinExistence type="predicted"/>
<gene>
    <name evidence="1" type="ORF">EL26_20695</name>
</gene>
<comment type="caution">
    <text evidence="1">The sequence shown here is derived from an EMBL/GenBank/DDBJ whole genome shotgun (WGS) entry which is preliminary data.</text>
</comment>
<reference evidence="1 2" key="1">
    <citation type="journal article" date="2013" name="Int. J. Syst. Evol. Microbiol.">
        <title>Tumebacillus flagellatus sp. nov., an alpha-amylase/pullulanase-producing bacterium isolated from cassava wastewater.</title>
        <authorList>
            <person name="Wang Q."/>
            <person name="Xie N."/>
            <person name="Qin Y."/>
            <person name="Shen N."/>
            <person name="Zhu J."/>
            <person name="Mi H."/>
            <person name="Huang R."/>
        </authorList>
    </citation>
    <scope>NUCLEOTIDE SEQUENCE [LARGE SCALE GENOMIC DNA]</scope>
    <source>
        <strain evidence="1 2">GST4</strain>
    </source>
</reference>
<dbReference type="RefSeq" id="WP_038093107.1">
    <property type="nucleotide sequence ID" value="NZ_JMIR01000037.1"/>
</dbReference>
<dbReference type="EMBL" id="JMIR01000037">
    <property type="protein sequence ID" value="KEO81494.1"/>
    <property type="molecule type" value="Genomic_DNA"/>
</dbReference>
<accession>A0A074LK66</accession>
<evidence type="ECO:0008006" key="3">
    <source>
        <dbReference type="Google" id="ProtNLM"/>
    </source>
</evidence>
<evidence type="ECO:0000313" key="1">
    <source>
        <dbReference type="EMBL" id="KEO81494.1"/>
    </source>
</evidence>
<dbReference type="InterPro" id="IPR010064">
    <property type="entry name" value="HK97-gp10_tail"/>
</dbReference>
<name>A0A074LK66_9BACL</name>
<protein>
    <recommendedName>
        <fullName evidence="3">HK97 gp10 family phage protein</fullName>
    </recommendedName>
</protein>